<evidence type="ECO:0000313" key="2">
    <source>
        <dbReference type="EMBL" id="GLJ70134.1"/>
    </source>
</evidence>
<dbReference type="EMBL" id="BSEL01000010">
    <property type="protein sequence ID" value="GLJ70134.1"/>
    <property type="molecule type" value="Genomic_DNA"/>
</dbReference>
<name>A0ABQ5T1K9_9ACTN</name>
<feature type="transmembrane region" description="Helical" evidence="1">
    <location>
        <begin position="61"/>
        <end position="82"/>
    </location>
</feature>
<keyword evidence="3" id="KW-1185">Reference proteome</keyword>
<feature type="transmembrane region" description="Helical" evidence="1">
    <location>
        <begin position="89"/>
        <end position="111"/>
    </location>
</feature>
<reference evidence="2" key="2">
    <citation type="submission" date="2023-01" db="EMBL/GenBank/DDBJ databases">
        <authorList>
            <person name="Sun Q."/>
            <person name="Evtushenko L."/>
        </authorList>
    </citation>
    <scope>NUCLEOTIDE SEQUENCE</scope>
    <source>
        <strain evidence="2">VKM Ac-1246</strain>
    </source>
</reference>
<accession>A0ABQ5T1K9</accession>
<feature type="transmembrane region" description="Helical" evidence="1">
    <location>
        <begin position="12"/>
        <end position="30"/>
    </location>
</feature>
<reference evidence="2" key="1">
    <citation type="journal article" date="2014" name="Int. J. Syst. Evol. Microbiol.">
        <title>Complete genome of a new Firmicutes species belonging to the dominant human colonic microbiota ('Ruminococcus bicirculans') reveals two chromosomes and a selective capacity to utilize plant glucans.</title>
        <authorList>
            <consortium name="NISC Comparative Sequencing Program"/>
            <person name="Wegmann U."/>
            <person name="Louis P."/>
            <person name="Goesmann A."/>
            <person name="Henrissat B."/>
            <person name="Duncan S.H."/>
            <person name="Flint H.J."/>
        </authorList>
    </citation>
    <scope>NUCLEOTIDE SEQUENCE</scope>
    <source>
        <strain evidence="2">VKM Ac-1246</strain>
    </source>
</reference>
<sequence>MSTTRRTGPSTAAMLLGMGLTVAAVVVVYVDRASADVLAGHIRAGYPGYDQGQIDTAATTYLAYLTVLGVLGVLAWGAGVWVTRKRLTVAPWLVSALFVVGTSVALFNLTVRDTSGATGLAPLIGWVGLLPSLAGLAAVVLVWRARRGEVAS</sequence>
<comment type="caution">
    <text evidence="2">The sequence shown here is derived from an EMBL/GenBank/DDBJ whole genome shotgun (WGS) entry which is preliminary data.</text>
</comment>
<feature type="transmembrane region" description="Helical" evidence="1">
    <location>
        <begin position="123"/>
        <end position="143"/>
    </location>
</feature>
<evidence type="ECO:0000313" key="3">
    <source>
        <dbReference type="Proteomes" id="UP001142292"/>
    </source>
</evidence>
<dbReference type="RefSeq" id="WP_229787717.1">
    <property type="nucleotide sequence ID" value="NZ_BMRK01000007.1"/>
</dbReference>
<keyword evidence="1" id="KW-0812">Transmembrane</keyword>
<dbReference type="Proteomes" id="UP001142292">
    <property type="component" value="Unassembled WGS sequence"/>
</dbReference>
<evidence type="ECO:0008006" key="4">
    <source>
        <dbReference type="Google" id="ProtNLM"/>
    </source>
</evidence>
<evidence type="ECO:0000256" key="1">
    <source>
        <dbReference type="SAM" id="Phobius"/>
    </source>
</evidence>
<proteinExistence type="predicted"/>
<protein>
    <recommendedName>
        <fullName evidence="4">DUF423 domain-containing protein</fullName>
    </recommendedName>
</protein>
<keyword evidence="1" id="KW-1133">Transmembrane helix</keyword>
<organism evidence="2 3">
    <name type="scientific">Nocardioides luteus</name>
    <dbReference type="NCBI Taxonomy" id="1844"/>
    <lineage>
        <taxon>Bacteria</taxon>
        <taxon>Bacillati</taxon>
        <taxon>Actinomycetota</taxon>
        <taxon>Actinomycetes</taxon>
        <taxon>Propionibacteriales</taxon>
        <taxon>Nocardioidaceae</taxon>
        <taxon>Nocardioides</taxon>
    </lineage>
</organism>
<keyword evidence="1" id="KW-0472">Membrane</keyword>
<gene>
    <name evidence="2" type="ORF">GCM10017579_41700</name>
</gene>